<dbReference type="InterPro" id="IPR019196">
    <property type="entry name" value="ABC_transp_unknown"/>
</dbReference>
<evidence type="ECO:0000259" key="4">
    <source>
        <dbReference type="Pfam" id="PF23357"/>
    </source>
</evidence>
<dbReference type="EMBL" id="AP024488">
    <property type="protein sequence ID" value="BCS95431.1"/>
    <property type="molecule type" value="Genomic_DNA"/>
</dbReference>
<evidence type="ECO:0000256" key="1">
    <source>
        <dbReference type="SAM" id="MobiDB-lite"/>
    </source>
</evidence>
<dbReference type="Proteomes" id="UP001320148">
    <property type="component" value="Chromosome"/>
</dbReference>
<feature type="domain" description="ABC-type uncharacterised transport system" evidence="3">
    <location>
        <begin position="334"/>
        <end position="655"/>
    </location>
</feature>
<feature type="domain" description="DUF7088" evidence="4">
    <location>
        <begin position="43"/>
        <end position="153"/>
    </location>
</feature>
<keyword evidence="2" id="KW-0812">Transmembrane</keyword>
<keyword evidence="2" id="KW-1133">Transmembrane helix</keyword>
<evidence type="ECO:0000313" key="6">
    <source>
        <dbReference type="Proteomes" id="UP001320148"/>
    </source>
</evidence>
<proteinExistence type="predicted"/>
<feature type="compositionally biased region" description="Basic and acidic residues" evidence="1">
    <location>
        <begin position="589"/>
        <end position="608"/>
    </location>
</feature>
<dbReference type="Pfam" id="PF23357">
    <property type="entry name" value="DUF7088"/>
    <property type="match status" value="1"/>
</dbReference>
<name>A0ABM7PEE1_9BACT</name>
<accession>A0ABM7PEE1</accession>
<evidence type="ECO:0000313" key="5">
    <source>
        <dbReference type="EMBL" id="BCS95431.1"/>
    </source>
</evidence>
<feature type="transmembrane region" description="Helical" evidence="2">
    <location>
        <begin position="692"/>
        <end position="711"/>
    </location>
</feature>
<keyword evidence="2" id="KW-0472">Membrane</keyword>
<dbReference type="Pfam" id="PF09822">
    <property type="entry name" value="ABC_transp_aux"/>
    <property type="match status" value="1"/>
</dbReference>
<feature type="region of interest" description="Disordered" evidence="1">
    <location>
        <begin position="588"/>
        <end position="608"/>
    </location>
</feature>
<keyword evidence="6" id="KW-1185">Reference proteome</keyword>
<evidence type="ECO:0008006" key="7">
    <source>
        <dbReference type="Google" id="ProtNLM"/>
    </source>
</evidence>
<evidence type="ECO:0000259" key="3">
    <source>
        <dbReference type="Pfam" id="PF09822"/>
    </source>
</evidence>
<protein>
    <recommendedName>
        <fullName evidence="7">ABC transporter permease</fullName>
    </recommendedName>
</protein>
<sequence length="725" mass="80068">MPSAINKVTMKRERYLKGLIYIVVVVLLNVAGATLFFRADLTENKVYSLSEASIEAVKNLSEPLTINVFFSEELPAPHNNTQKYLADLLEEYAINANRYFNYRFYPIGGDMETNPTSKRNADLANSYGIRPVNIQMVESDEVKVKTAYMGLVVIHGDLMERLPAIISTEGLEYNLTMAMMKLGNKISTLLSLKGKIEADLYLSNSMASVAPAMGLNDLSTLPNRVEQAVNKISSRSYDRISFSRFDPATPEEKQTLSDRYNMLQLRWPDLSGGKVKAGSGVIGMVMRYGEKSVNIPVLEVTRVPLFGTQYTLMTDQEMEDAISGAVESLIDINEKVGYLVGNGTAERFGTNAANPMAPPTDALNNFSANLSRTYAVSEVNLKEKGIPEDINSLIIAGAKESFSDHDLFQIDQALMAGKNVAVFVDAFKEIKNPNPQMAYMQPSVYTPVQTGLEKLMAHYGVKVKSAYIMDENCYKQTLPRRLGGGQQNVYFAPIIENETINHELPFMKNIKGLVTLKAAPVTIDEKAVKDQNLTATTLFSSSKRSWIKETNIALNPMFLRPPTDDAAFASRPVAAMVEGSFTSYFKGKPIPEKPAADGEESAEKKENKAAAITQSGAVVEQGKPAKLIVVGSVDMLTNSLFDEQGNSANAAFVMNLMDSLNGRENIAVMRSKKQRFNPIDKVPDSIKTPVKAFNIVGLPFLVALFGMAVWLKRQSRRKTIRAMFQ</sequence>
<dbReference type="InterPro" id="IPR055396">
    <property type="entry name" value="DUF7088"/>
</dbReference>
<gene>
    <name evidence="5" type="ORF">DSLASN_10630</name>
</gene>
<feature type="transmembrane region" description="Helical" evidence="2">
    <location>
        <begin position="20"/>
        <end position="39"/>
    </location>
</feature>
<reference evidence="5 6" key="1">
    <citation type="submission" date="2021-02" db="EMBL/GenBank/DDBJ databases">
        <title>Complete genome of Desulfoluna sp. strain ASN36.</title>
        <authorList>
            <person name="Takahashi A."/>
            <person name="Kojima H."/>
            <person name="Fukui M."/>
        </authorList>
    </citation>
    <scope>NUCLEOTIDE SEQUENCE [LARGE SCALE GENOMIC DNA]</scope>
    <source>
        <strain evidence="5 6">ASN36</strain>
    </source>
</reference>
<organism evidence="5 6">
    <name type="scientific">Desulfoluna limicola</name>
    <dbReference type="NCBI Taxonomy" id="2810562"/>
    <lineage>
        <taxon>Bacteria</taxon>
        <taxon>Pseudomonadati</taxon>
        <taxon>Thermodesulfobacteriota</taxon>
        <taxon>Desulfobacteria</taxon>
        <taxon>Desulfobacterales</taxon>
        <taxon>Desulfolunaceae</taxon>
        <taxon>Desulfoluna</taxon>
    </lineage>
</organism>
<evidence type="ECO:0000256" key="2">
    <source>
        <dbReference type="SAM" id="Phobius"/>
    </source>
</evidence>